<feature type="transmembrane region" description="Helical" evidence="8">
    <location>
        <begin position="25"/>
        <end position="47"/>
    </location>
</feature>
<dbReference type="SUPFAM" id="SSF51126">
    <property type="entry name" value="Pectin lyase-like"/>
    <property type="match status" value="1"/>
</dbReference>
<evidence type="ECO:0000256" key="4">
    <source>
        <dbReference type="ARBA" id="ARBA00022525"/>
    </source>
</evidence>
<keyword evidence="10" id="KW-1185">Reference proteome</keyword>
<dbReference type="Gramene" id="GBG69483">
    <property type="protein sequence ID" value="GBG69483"/>
    <property type="gene ID" value="CBR_g4177"/>
</dbReference>
<dbReference type="InterPro" id="IPR006626">
    <property type="entry name" value="PbH1"/>
</dbReference>
<evidence type="ECO:0000256" key="5">
    <source>
        <dbReference type="ARBA" id="ARBA00022729"/>
    </source>
</evidence>
<evidence type="ECO:0000256" key="3">
    <source>
        <dbReference type="ARBA" id="ARBA00004613"/>
    </source>
</evidence>
<evidence type="ECO:0000256" key="7">
    <source>
        <dbReference type="ARBA" id="ARBA00023237"/>
    </source>
</evidence>
<keyword evidence="5" id="KW-0732">Signal</keyword>
<keyword evidence="8" id="KW-0812">Transmembrane</keyword>
<gene>
    <name evidence="9" type="ORF">CBR_g4177</name>
</gene>
<evidence type="ECO:0000256" key="6">
    <source>
        <dbReference type="ARBA" id="ARBA00023136"/>
    </source>
</evidence>
<evidence type="ECO:0000256" key="2">
    <source>
        <dbReference type="ARBA" id="ARBA00004442"/>
    </source>
</evidence>
<dbReference type="InterPro" id="IPR011050">
    <property type="entry name" value="Pectin_lyase_fold/virulence"/>
</dbReference>
<dbReference type="InterPro" id="IPR012334">
    <property type="entry name" value="Pectin_lyas_fold"/>
</dbReference>
<keyword evidence="7" id="KW-0998">Cell outer membrane</keyword>
<protein>
    <recommendedName>
        <fullName evidence="11">Right handed beta helix domain-containing protein</fullName>
    </recommendedName>
</protein>
<keyword evidence="4" id="KW-0964">Secreted</keyword>
<dbReference type="Proteomes" id="UP000265515">
    <property type="component" value="Unassembled WGS sequence"/>
</dbReference>
<proteinExistence type="predicted"/>
<keyword evidence="8" id="KW-1133">Transmembrane helix</keyword>
<reference evidence="9 10" key="1">
    <citation type="journal article" date="2018" name="Cell">
        <title>The Chara Genome: Secondary Complexity and Implications for Plant Terrestrialization.</title>
        <authorList>
            <person name="Nishiyama T."/>
            <person name="Sakayama H."/>
            <person name="Vries J.D."/>
            <person name="Buschmann H."/>
            <person name="Saint-Marcoux D."/>
            <person name="Ullrich K.K."/>
            <person name="Haas F.B."/>
            <person name="Vanderstraeten L."/>
            <person name="Becker D."/>
            <person name="Lang D."/>
            <person name="Vosolsobe S."/>
            <person name="Rombauts S."/>
            <person name="Wilhelmsson P.K.I."/>
            <person name="Janitza P."/>
            <person name="Kern R."/>
            <person name="Heyl A."/>
            <person name="Rumpler F."/>
            <person name="Villalobos L.I.A.C."/>
            <person name="Clay J.M."/>
            <person name="Skokan R."/>
            <person name="Toyoda A."/>
            <person name="Suzuki Y."/>
            <person name="Kagoshima H."/>
            <person name="Schijlen E."/>
            <person name="Tajeshwar N."/>
            <person name="Catarino B."/>
            <person name="Hetherington A.J."/>
            <person name="Saltykova A."/>
            <person name="Bonnot C."/>
            <person name="Breuninger H."/>
            <person name="Symeonidi A."/>
            <person name="Radhakrishnan G.V."/>
            <person name="Van Nieuwerburgh F."/>
            <person name="Deforce D."/>
            <person name="Chang C."/>
            <person name="Karol K.G."/>
            <person name="Hedrich R."/>
            <person name="Ulvskov P."/>
            <person name="Glockner G."/>
            <person name="Delwiche C.F."/>
            <person name="Petrasek J."/>
            <person name="Van de Peer Y."/>
            <person name="Friml J."/>
            <person name="Beilby M."/>
            <person name="Dolan L."/>
            <person name="Kohara Y."/>
            <person name="Sugano S."/>
            <person name="Fujiyama A."/>
            <person name="Delaux P.-M."/>
            <person name="Quint M."/>
            <person name="TheiBen G."/>
            <person name="Hagemann M."/>
            <person name="Harholt J."/>
            <person name="Dunand C."/>
            <person name="Zachgo S."/>
            <person name="Langdale J."/>
            <person name="Maumus F."/>
            <person name="Straeten D.V.D."/>
            <person name="Gould S.B."/>
            <person name="Rensing S.A."/>
        </authorList>
    </citation>
    <scope>NUCLEOTIDE SEQUENCE [LARGE SCALE GENOMIC DNA]</scope>
    <source>
        <strain evidence="9 10">S276</strain>
    </source>
</reference>
<evidence type="ECO:0000256" key="8">
    <source>
        <dbReference type="SAM" id="Phobius"/>
    </source>
</evidence>
<dbReference type="InterPro" id="IPR003368">
    <property type="entry name" value="POMP_repeat"/>
</dbReference>
<name>A0A388KHN1_CHABU</name>
<keyword evidence="6 8" id="KW-0472">Membrane</keyword>
<dbReference type="GO" id="GO:0005576">
    <property type="term" value="C:extracellular region"/>
    <property type="evidence" value="ECO:0007669"/>
    <property type="project" value="UniProtKB-SubCell"/>
</dbReference>
<dbReference type="Pfam" id="PF02415">
    <property type="entry name" value="Chlam_PMP"/>
    <property type="match status" value="3"/>
</dbReference>
<dbReference type="AlphaFoldDB" id="A0A388KHN1"/>
<comment type="caution">
    <text evidence="9">The sequence shown here is derived from an EMBL/GenBank/DDBJ whole genome shotgun (WGS) entry which is preliminary data.</text>
</comment>
<dbReference type="PANTHER" id="PTHR11319">
    <property type="entry name" value="G PROTEIN-COUPLED RECEPTOR-RELATED"/>
    <property type="match status" value="1"/>
</dbReference>
<organism evidence="9 10">
    <name type="scientific">Chara braunii</name>
    <name type="common">Braun's stonewort</name>
    <dbReference type="NCBI Taxonomy" id="69332"/>
    <lineage>
        <taxon>Eukaryota</taxon>
        <taxon>Viridiplantae</taxon>
        <taxon>Streptophyta</taxon>
        <taxon>Charophyceae</taxon>
        <taxon>Charales</taxon>
        <taxon>Characeae</taxon>
        <taxon>Chara</taxon>
    </lineage>
</organism>
<evidence type="ECO:0008006" key="11">
    <source>
        <dbReference type="Google" id="ProtNLM"/>
    </source>
</evidence>
<evidence type="ECO:0000256" key="1">
    <source>
        <dbReference type="ARBA" id="ARBA00004196"/>
    </source>
</evidence>
<accession>A0A388KHN1</accession>
<evidence type="ECO:0000313" key="9">
    <source>
        <dbReference type="EMBL" id="GBG69483.1"/>
    </source>
</evidence>
<dbReference type="SMART" id="SM00710">
    <property type="entry name" value="PbH1"/>
    <property type="match status" value="4"/>
</dbReference>
<comment type="subcellular location">
    <subcellularLocation>
        <location evidence="1">Cell envelope</location>
    </subcellularLocation>
    <subcellularLocation>
        <location evidence="2">Cell outer membrane</location>
    </subcellularLocation>
    <subcellularLocation>
        <location evidence="3">Secreted</location>
    </subcellularLocation>
</comment>
<dbReference type="PANTHER" id="PTHR11319:SF35">
    <property type="entry name" value="OUTER MEMBRANE PROTEIN PMPC-RELATED"/>
    <property type="match status" value="1"/>
</dbReference>
<evidence type="ECO:0000313" key="10">
    <source>
        <dbReference type="Proteomes" id="UP000265515"/>
    </source>
</evidence>
<dbReference type="EMBL" id="BFEA01000115">
    <property type="protein sequence ID" value="GBG69483.1"/>
    <property type="molecule type" value="Genomic_DNA"/>
</dbReference>
<sequence>MATLAGERVGRGGQQGGAARCSATVVAPLATIAVLVLLALVPAAYGYGVKEFMRDYKNPSVSRIQVSGNVILTSNLPRLERNLTIVGAGRKRPVIDGQNKYSGIATSDVLVVRNVEFRNFVTREGSGGGAIKSFGDNNKLERCVFRNNKALSNGSDSDAGDGGAISFYGNTWTITNCEFIGNRADGVGGALWTLGESSGRVTGSVFKNNYSKSRGGAIGFRGSFARVDKCTFEGNKEDGEGGGALSCSRSACYISNTAFRNNVAKGDGGAIRFFGDEEGGFGVLCKGNTFSGNKATNSSSSNIYIRVDEGGGLSWSFCAKAPPNTFIDGPSGSTKNGDCKGCPK</sequence>
<dbReference type="Gene3D" id="2.160.20.10">
    <property type="entry name" value="Single-stranded right-handed beta-helix, Pectin lyase-like"/>
    <property type="match status" value="1"/>
</dbReference>